<dbReference type="PANTHER" id="PTHR47966:SF65">
    <property type="entry name" value="ASPARTIC-TYPE ENDOPEPTIDASE"/>
    <property type="match status" value="1"/>
</dbReference>
<evidence type="ECO:0000256" key="6">
    <source>
        <dbReference type="ARBA" id="ARBA00023145"/>
    </source>
</evidence>
<dbReference type="GO" id="GO:0006508">
    <property type="term" value="P:proteolysis"/>
    <property type="evidence" value="ECO:0007669"/>
    <property type="project" value="UniProtKB-KW"/>
</dbReference>
<evidence type="ECO:0000313" key="12">
    <source>
        <dbReference type="EMBL" id="ORX58328.1"/>
    </source>
</evidence>
<evidence type="ECO:0000256" key="7">
    <source>
        <dbReference type="ARBA" id="ARBA00023157"/>
    </source>
</evidence>
<evidence type="ECO:0000256" key="2">
    <source>
        <dbReference type="ARBA" id="ARBA00022670"/>
    </source>
</evidence>
<protein>
    <submittedName>
        <fullName evidence="12">Acid protease</fullName>
    </submittedName>
</protein>
<reference evidence="12 13" key="1">
    <citation type="submission" date="2016-07" db="EMBL/GenBank/DDBJ databases">
        <title>Pervasive Adenine N6-methylation of Active Genes in Fungi.</title>
        <authorList>
            <consortium name="DOE Joint Genome Institute"/>
            <person name="Mondo S.J."/>
            <person name="Dannebaum R.O."/>
            <person name="Kuo R.C."/>
            <person name="Labutti K."/>
            <person name="Haridas S."/>
            <person name="Kuo A."/>
            <person name="Salamov A."/>
            <person name="Ahrendt S.R."/>
            <person name="Lipzen A."/>
            <person name="Sullivan W."/>
            <person name="Andreopoulos W.B."/>
            <person name="Clum A."/>
            <person name="Lindquist E."/>
            <person name="Daum C."/>
            <person name="Ramamoorthy G.K."/>
            <person name="Gryganskyi A."/>
            <person name="Culley D."/>
            <person name="Magnuson J.K."/>
            <person name="James T.Y."/>
            <person name="O'Malley M.A."/>
            <person name="Stajich J.E."/>
            <person name="Spatafora J.W."/>
            <person name="Visel A."/>
            <person name="Grigoriev I.V."/>
        </authorList>
    </citation>
    <scope>NUCLEOTIDE SEQUENCE [LARGE SCALE GENOMIC DNA]</scope>
    <source>
        <strain evidence="12 13">NRRL 3301</strain>
    </source>
</reference>
<evidence type="ECO:0000256" key="3">
    <source>
        <dbReference type="ARBA" id="ARBA00022729"/>
    </source>
</evidence>
<dbReference type="Proteomes" id="UP000242146">
    <property type="component" value="Unassembled WGS sequence"/>
</dbReference>
<proteinExistence type="inferred from homology"/>
<dbReference type="PROSITE" id="PS00141">
    <property type="entry name" value="ASP_PROTEASE"/>
    <property type="match status" value="2"/>
</dbReference>
<dbReference type="PANTHER" id="PTHR47966">
    <property type="entry name" value="BETA-SITE APP-CLEAVING ENZYME, ISOFORM A-RELATED"/>
    <property type="match status" value="1"/>
</dbReference>
<organism evidence="12 13">
    <name type="scientific">Hesseltinella vesiculosa</name>
    <dbReference type="NCBI Taxonomy" id="101127"/>
    <lineage>
        <taxon>Eukaryota</taxon>
        <taxon>Fungi</taxon>
        <taxon>Fungi incertae sedis</taxon>
        <taxon>Mucoromycota</taxon>
        <taxon>Mucoromycotina</taxon>
        <taxon>Mucoromycetes</taxon>
        <taxon>Mucorales</taxon>
        <taxon>Cunninghamellaceae</taxon>
        <taxon>Hesseltinella</taxon>
    </lineage>
</organism>
<evidence type="ECO:0000256" key="8">
    <source>
        <dbReference type="PIRSR" id="PIRSR601461-1"/>
    </source>
</evidence>
<evidence type="ECO:0000256" key="5">
    <source>
        <dbReference type="ARBA" id="ARBA00022801"/>
    </source>
</evidence>
<feature type="disulfide bond" evidence="9">
    <location>
        <begin position="342"/>
        <end position="390"/>
    </location>
</feature>
<dbReference type="InterPro" id="IPR001461">
    <property type="entry name" value="Aspartic_peptidase_A1"/>
</dbReference>
<keyword evidence="7 9" id="KW-1015">Disulfide bond</keyword>
<keyword evidence="3" id="KW-0732">Signal</keyword>
<dbReference type="AlphaFoldDB" id="A0A1X2GPJ6"/>
<gene>
    <name evidence="12" type="ORF">DM01DRAFT_233398</name>
</gene>
<feature type="non-terminal residue" evidence="12">
    <location>
        <position position="1"/>
    </location>
</feature>
<feature type="active site" evidence="8">
    <location>
        <position position="303"/>
    </location>
</feature>
<dbReference type="EMBL" id="MCGT01000007">
    <property type="protein sequence ID" value="ORX58328.1"/>
    <property type="molecule type" value="Genomic_DNA"/>
</dbReference>
<dbReference type="PROSITE" id="PS51767">
    <property type="entry name" value="PEPTIDASE_A1"/>
    <property type="match status" value="1"/>
</dbReference>
<dbReference type="GO" id="GO:0004190">
    <property type="term" value="F:aspartic-type endopeptidase activity"/>
    <property type="evidence" value="ECO:0007669"/>
    <property type="project" value="UniProtKB-KW"/>
</dbReference>
<feature type="domain" description="Peptidase A1" evidence="11">
    <location>
        <begin position="51"/>
        <end position="424"/>
    </location>
</feature>
<feature type="disulfide bond" evidence="9">
    <location>
        <begin position="82"/>
        <end position="87"/>
    </location>
</feature>
<evidence type="ECO:0000256" key="9">
    <source>
        <dbReference type="PIRSR" id="PIRSR601461-2"/>
    </source>
</evidence>
<feature type="non-terminal residue" evidence="12">
    <location>
        <position position="424"/>
    </location>
</feature>
<evidence type="ECO:0000256" key="1">
    <source>
        <dbReference type="ARBA" id="ARBA00007447"/>
    </source>
</evidence>
<keyword evidence="13" id="KW-1185">Reference proteome</keyword>
<evidence type="ECO:0000313" key="13">
    <source>
        <dbReference type="Proteomes" id="UP000242146"/>
    </source>
</evidence>
<sequence>LLRLPLSRKPQSHDILTAARIRQHQYRHQKRQTYGGASFNAPLYNDQGSQYLINVGIGTPPQNFSVTLDTGSADLWVPSSTCDQKSCPFGGFDTMRSSTFQDMNEPFSIQYGIGNVNGSYVQDTVDVAGATVRNQQFGLATYTKDILLPPQPGTGSNGNQVVANGILGLGYPQLTAATSQNKPAYTPFVFNLVHQGIIRNPVFSIFLNSVDQQGWAGEIIFGGVDSTKYEGELTYLPVAQIQGKSSGGDGYKKKKKQKQANAPFADDVPGYYYWMVYGQGLGVQGGIKNPQFRLRRTGAFILDTGTTLTYLPNEVAISIASALAGPDGFQLDRQSGLLVVDCQTAQSQATVSLRMSTSPDLNSPPVLFSVPASQLVIPLDADSASAAKTCLFGIAPVGGSGGLAPNMFLIGDSMLRGAYMVFDM</sequence>
<comment type="similarity">
    <text evidence="1 10">Belongs to the peptidase A1 family.</text>
</comment>
<name>A0A1X2GPJ6_9FUNG</name>
<keyword evidence="2 10" id="KW-0645">Protease</keyword>
<evidence type="ECO:0000259" key="11">
    <source>
        <dbReference type="PROSITE" id="PS51767"/>
    </source>
</evidence>
<evidence type="ECO:0000256" key="10">
    <source>
        <dbReference type="RuleBase" id="RU000454"/>
    </source>
</evidence>
<dbReference type="OrthoDB" id="771136at2759"/>
<dbReference type="SUPFAM" id="SSF50630">
    <property type="entry name" value="Acid proteases"/>
    <property type="match status" value="1"/>
</dbReference>
<feature type="active site" evidence="8">
    <location>
        <position position="69"/>
    </location>
</feature>
<dbReference type="Pfam" id="PF00026">
    <property type="entry name" value="Asp"/>
    <property type="match status" value="1"/>
</dbReference>
<keyword evidence="4 10" id="KW-0064">Aspartyl protease</keyword>
<dbReference type="STRING" id="101127.A0A1X2GPJ6"/>
<dbReference type="InterPro" id="IPR021109">
    <property type="entry name" value="Peptidase_aspartic_dom_sf"/>
</dbReference>
<accession>A0A1X2GPJ6</accession>
<dbReference type="Gene3D" id="2.40.70.10">
    <property type="entry name" value="Acid Proteases"/>
    <property type="match status" value="2"/>
</dbReference>
<evidence type="ECO:0000256" key="4">
    <source>
        <dbReference type="ARBA" id="ARBA00022750"/>
    </source>
</evidence>
<keyword evidence="6" id="KW-0865">Zymogen</keyword>
<keyword evidence="5 10" id="KW-0378">Hydrolase</keyword>
<dbReference type="InterPro" id="IPR001969">
    <property type="entry name" value="Aspartic_peptidase_AS"/>
</dbReference>
<dbReference type="FunFam" id="2.40.70.10:FF:000008">
    <property type="entry name" value="Cathepsin D"/>
    <property type="match status" value="1"/>
</dbReference>
<dbReference type="InterPro" id="IPR033121">
    <property type="entry name" value="PEPTIDASE_A1"/>
</dbReference>
<comment type="caution">
    <text evidence="12">The sequence shown here is derived from an EMBL/GenBank/DDBJ whole genome shotgun (WGS) entry which is preliminary data.</text>
</comment>
<dbReference type="PRINTS" id="PR00792">
    <property type="entry name" value="PEPSIN"/>
</dbReference>